<dbReference type="GO" id="GO:0031593">
    <property type="term" value="F:polyubiquitin modification-dependent protein binding"/>
    <property type="evidence" value="ECO:0007669"/>
    <property type="project" value="TreeGrafter"/>
</dbReference>
<dbReference type="HOGENOM" id="CLU_033293_0_0_1"/>
<dbReference type="Pfam" id="PF13519">
    <property type="entry name" value="VWA_2"/>
    <property type="match status" value="1"/>
</dbReference>
<reference evidence="6" key="3">
    <citation type="submission" date="2015-06" db="UniProtKB">
        <authorList>
            <consortium name="EnsemblProtists"/>
        </authorList>
    </citation>
    <scope>IDENTIFICATION</scope>
</reference>
<evidence type="ECO:0000313" key="6">
    <source>
        <dbReference type="EnsemblProtists" id="EKX52113"/>
    </source>
</evidence>
<dbReference type="GO" id="GO:0005829">
    <property type="term" value="C:cytosol"/>
    <property type="evidence" value="ECO:0007669"/>
    <property type="project" value="TreeGrafter"/>
</dbReference>
<name>L1JVI5_GUITC</name>
<dbReference type="OrthoDB" id="1731724at2759"/>
<feature type="region of interest" description="Disordered" evidence="3">
    <location>
        <begin position="283"/>
        <end position="333"/>
    </location>
</feature>
<sequence length="397" mass="42347">MVLEATVICVDNSEWMRNGDYLPTRMESQADAVNLICNVKTQQNPESTVGVMTMGGRSPEVLVTPTHDLGKILTALHNVKITGSCNFCSAIQVAQLALKHRQNKNQRQRIVAFVGSPLEDDQKDLVKLGKKLKKNDVAVDVVNFGETAENQEKLEAFIGAVNKNENSNLLTVPPGPHILSDIIISSTICNDKDNQGMMGAGMGGSSMGGGFEYTDDAMYPDLAMALRISAEEERQRQEREAKKAAEEGKPAEGGSTEPAAASAQETSMYEDDDDMLQQALAMSMQQAQPNASTSEAAKEGSSAKATGGAEPMEEDDELQKALQLSMAGDTGSGAAAQGLLQNAEFLTNVLSSLPGVDTSDPRVQGVLVGMKGEDGEKKGDEKSGEEKKDDEMKDGAK</sequence>
<dbReference type="eggNOG" id="KOG2884">
    <property type="taxonomic scope" value="Eukaryota"/>
</dbReference>
<dbReference type="FunFam" id="3.40.50.410:FF:000005">
    <property type="entry name" value="26S proteasome non-ATPase regulatory subunit 4"/>
    <property type="match status" value="1"/>
</dbReference>
<feature type="domain" description="VWFA" evidence="4">
    <location>
        <begin position="5"/>
        <end position="188"/>
    </location>
</feature>
<reference evidence="5 7" key="1">
    <citation type="journal article" date="2012" name="Nature">
        <title>Algal genomes reveal evolutionary mosaicism and the fate of nucleomorphs.</title>
        <authorList>
            <consortium name="DOE Joint Genome Institute"/>
            <person name="Curtis B.A."/>
            <person name="Tanifuji G."/>
            <person name="Burki F."/>
            <person name="Gruber A."/>
            <person name="Irimia M."/>
            <person name="Maruyama S."/>
            <person name="Arias M.C."/>
            <person name="Ball S.G."/>
            <person name="Gile G.H."/>
            <person name="Hirakawa Y."/>
            <person name="Hopkins J.F."/>
            <person name="Kuo A."/>
            <person name="Rensing S.A."/>
            <person name="Schmutz J."/>
            <person name="Symeonidi A."/>
            <person name="Elias M."/>
            <person name="Eveleigh R.J."/>
            <person name="Herman E.K."/>
            <person name="Klute M.J."/>
            <person name="Nakayama T."/>
            <person name="Obornik M."/>
            <person name="Reyes-Prieto A."/>
            <person name="Armbrust E.V."/>
            <person name="Aves S.J."/>
            <person name="Beiko R.G."/>
            <person name="Coutinho P."/>
            <person name="Dacks J.B."/>
            <person name="Durnford D.G."/>
            <person name="Fast N.M."/>
            <person name="Green B.R."/>
            <person name="Grisdale C.J."/>
            <person name="Hempel F."/>
            <person name="Henrissat B."/>
            <person name="Hoppner M.P."/>
            <person name="Ishida K."/>
            <person name="Kim E."/>
            <person name="Koreny L."/>
            <person name="Kroth P.G."/>
            <person name="Liu Y."/>
            <person name="Malik S.B."/>
            <person name="Maier U.G."/>
            <person name="McRose D."/>
            <person name="Mock T."/>
            <person name="Neilson J.A."/>
            <person name="Onodera N.T."/>
            <person name="Poole A.M."/>
            <person name="Pritham E.J."/>
            <person name="Richards T.A."/>
            <person name="Rocap G."/>
            <person name="Roy S.W."/>
            <person name="Sarai C."/>
            <person name="Schaack S."/>
            <person name="Shirato S."/>
            <person name="Slamovits C.H."/>
            <person name="Spencer D.F."/>
            <person name="Suzuki S."/>
            <person name="Worden A.Z."/>
            <person name="Zauner S."/>
            <person name="Barry K."/>
            <person name="Bell C."/>
            <person name="Bharti A.K."/>
            <person name="Crow J.A."/>
            <person name="Grimwood J."/>
            <person name="Kramer R."/>
            <person name="Lindquist E."/>
            <person name="Lucas S."/>
            <person name="Salamov A."/>
            <person name="McFadden G.I."/>
            <person name="Lane C.E."/>
            <person name="Keeling P.J."/>
            <person name="Gray M.W."/>
            <person name="Grigoriev I.V."/>
            <person name="Archibald J.M."/>
        </authorList>
    </citation>
    <scope>NUCLEOTIDE SEQUENCE</scope>
    <source>
        <strain evidence="5 7">CCMP2712</strain>
    </source>
</reference>
<evidence type="ECO:0000259" key="4">
    <source>
        <dbReference type="PROSITE" id="PS50234"/>
    </source>
</evidence>
<keyword evidence="2 5" id="KW-0647">Proteasome</keyword>
<organism evidence="5">
    <name type="scientific">Guillardia theta (strain CCMP2712)</name>
    <name type="common">Cryptophyte</name>
    <dbReference type="NCBI Taxonomy" id="905079"/>
    <lineage>
        <taxon>Eukaryota</taxon>
        <taxon>Cryptophyceae</taxon>
        <taxon>Pyrenomonadales</taxon>
        <taxon>Geminigeraceae</taxon>
        <taxon>Guillardia</taxon>
    </lineage>
</organism>
<dbReference type="OMA" id="QMSMQDQ"/>
<feature type="compositionally biased region" description="Basic and acidic residues" evidence="3">
    <location>
        <begin position="231"/>
        <end position="250"/>
    </location>
</feature>
<dbReference type="SMART" id="SM00327">
    <property type="entry name" value="VWA"/>
    <property type="match status" value="1"/>
</dbReference>
<evidence type="ECO:0000256" key="1">
    <source>
        <dbReference type="ARBA" id="ARBA00005574"/>
    </source>
</evidence>
<dbReference type="SUPFAM" id="SSF53300">
    <property type="entry name" value="vWA-like"/>
    <property type="match status" value="1"/>
</dbReference>
<dbReference type="InterPro" id="IPR027040">
    <property type="entry name" value="PSMD4"/>
</dbReference>
<evidence type="ECO:0000313" key="5">
    <source>
        <dbReference type="EMBL" id="EKX52113.1"/>
    </source>
</evidence>
<dbReference type="GeneID" id="17308806"/>
<dbReference type="STRING" id="905079.L1JVI5"/>
<feature type="compositionally biased region" description="Low complexity" evidence="3">
    <location>
        <begin position="283"/>
        <end position="310"/>
    </location>
</feature>
<dbReference type="InterPro" id="IPR036465">
    <property type="entry name" value="vWFA_dom_sf"/>
</dbReference>
<feature type="region of interest" description="Disordered" evidence="3">
    <location>
        <begin position="231"/>
        <end position="270"/>
    </location>
</feature>
<feature type="region of interest" description="Disordered" evidence="3">
    <location>
        <begin position="352"/>
        <end position="397"/>
    </location>
</feature>
<dbReference type="PaxDb" id="55529-EKX52113"/>
<dbReference type="EnsemblProtists" id="EKX52113">
    <property type="protein sequence ID" value="EKX52113"/>
    <property type="gene ID" value="GUITHDRAFT_84740"/>
</dbReference>
<dbReference type="PANTHER" id="PTHR10223:SF0">
    <property type="entry name" value="26S PROTEASOME NON-ATPASE REGULATORY SUBUNIT 4"/>
    <property type="match status" value="1"/>
</dbReference>
<reference evidence="7" key="2">
    <citation type="submission" date="2012-11" db="EMBL/GenBank/DDBJ databases">
        <authorList>
            <person name="Kuo A."/>
            <person name="Curtis B.A."/>
            <person name="Tanifuji G."/>
            <person name="Burki F."/>
            <person name="Gruber A."/>
            <person name="Irimia M."/>
            <person name="Maruyama S."/>
            <person name="Arias M.C."/>
            <person name="Ball S.G."/>
            <person name="Gile G.H."/>
            <person name="Hirakawa Y."/>
            <person name="Hopkins J.F."/>
            <person name="Rensing S.A."/>
            <person name="Schmutz J."/>
            <person name="Symeonidi A."/>
            <person name="Elias M."/>
            <person name="Eveleigh R.J."/>
            <person name="Herman E.K."/>
            <person name="Klute M.J."/>
            <person name="Nakayama T."/>
            <person name="Obornik M."/>
            <person name="Reyes-Prieto A."/>
            <person name="Armbrust E.V."/>
            <person name="Aves S.J."/>
            <person name="Beiko R.G."/>
            <person name="Coutinho P."/>
            <person name="Dacks J.B."/>
            <person name="Durnford D.G."/>
            <person name="Fast N.M."/>
            <person name="Green B.R."/>
            <person name="Grisdale C."/>
            <person name="Hempe F."/>
            <person name="Henrissat B."/>
            <person name="Hoppner M.P."/>
            <person name="Ishida K.-I."/>
            <person name="Kim E."/>
            <person name="Koreny L."/>
            <person name="Kroth P.G."/>
            <person name="Liu Y."/>
            <person name="Malik S.-B."/>
            <person name="Maier U.G."/>
            <person name="McRose D."/>
            <person name="Mock T."/>
            <person name="Neilson J.A."/>
            <person name="Onodera N.T."/>
            <person name="Poole A.M."/>
            <person name="Pritham E.J."/>
            <person name="Richards T.A."/>
            <person name="Rocap G."/>
            <person name="Roy S.W."/>
            <person name="Sarai C."/>
            <person name="Schaack S."/>
            <person name="Shirato S."/>
            <person name="Slamovits C.H."/>
            <person name="Spencer D.F."/>
            <person name="Suzuki S."/>
            <person name="Worden A.Z."/>
            <person name="Zauner S."/>
            <person name="Barry K."/>
            <person name="Bell C."/>
            <person name="Bharti A.K."/>
            <person name="Crow J.A."/>
            <person name="Grimwood J."/>
            <person name="Kramer R."/>
            <person name="Lindquist E."/>
            <person name="Lucas S."/>
            <person name="Salamov A."/>
            <person name="McFadden G.I."/>
            <person name="Lane C.E."/>
            <person name="Keeling P.J."/>
            <person name="Gray M.W."/>
            <person name="Grigoriev I.V."/>
            <person name="Archibald J.M."/>
        </authorList>
    </citation>
    <scope>NUCLEOTIDE SEQUENCE</scope>
    <source>
        <strain evidence="7">CCMP2712</strain>
    </source>
</reference>
<gene>
    <name evidence="5" type="ORF">GUITHDRAFT_84740</name>
</gene>
<dbReference type="GO" id="GO:0005634">
    <property type="term" value="C:nucleus"/>
    <property type="evidence" value="ECO:0007669"/>
    <property type="project" value="TreeGrafter"/>
</dbReference>
<accession>L1JVI5</accession>
<proteinExistence type="inferred from homology"/>
<dbReference type="Gene3D" id="3.40.50.410">
    <property type="entry name" value="von Willebrand factor, type A domain"/>
    <property type="match status" value="1"/>
</dbReference>
<dbReference type="EMBL" id="JH992973">
    <property type="protein sequence ID" value="EKX52113.1"/>
    <property type="molecule type" value="Genomic_DNA"/>
</dbReference>
<protein>
    <submittedName>
        <fullName evidence="5">26S proteasome regulatory complex, subunit RPN10</fullName>
    </submittedName>
</protein>
<dbReference type="GO" id="GO:0008540">
    <property type="term" value="C:proteasome regulatory particle, base subcomplex"/>
    <property type="evidence" value="ECO:0007669"/>
    <property type="project" value="TreeGrafter"/>
</dbReference>
<dbReference type="AlphaFoldDB" id="L1JVI5"/>
<dbReference type="InterPro" id="IPR003903">
    <property type="entry name" value="UIM_dom"/>
</dbReference>
<comment type="similarity">
    <text evidence="1">Belongs to the proteasome subunit S5A family.</text>
</comment>
<evidence type="ECO:0000256" key="2">
    <source>
        <dbReference type="ARBA" id="ARBA00022942"/>
    </source>
</evidence>
<evidence type="ECO:0000256" key="3">
    <source>
        <dbReference type="SAM" id="MobiDB-lite"/>
    </source>
</evidence>
<dbReference type="KEGG" id="gtt:GUITHDRAFT_84740"/>
<dbReference type="PANTHER" id="PTHR10223">
    <property type="entry name" value="26S PROTEASOME NON-ATPASE REGULATORY SUBUNIT 4"/>
    <property type="match status" value="1"/>
</dbReference>
<feature type="compositionally biased region" description="Basic and acidic residues" evidence="3">
    <location>
        <begin position="371"/>
        <end position="397"/>
    </location>
</feature>
<dbReference type="Gene3D" id="6.10.250.380">
    <property type="match status" value="1"/>
</dbReference>
<dbReference type="RefSeq" id="XP_005839093.1">
    <property type="nucleotide sequence ID" value="XM_005839036.1"/>
</dbReference>
<dbReference type="GO" id="GO:0043161">
    <property type="term" value="P:proteasome-mediated ubiquitin-dependent protein catabolic process"/>
    <property type="evidence" value="ECO:0007669"/>
    <property type="project" value="TreeGrafter"/>
</dbReference>
<dbReference type="PROSITE" id="PS50234">
    <property type="entry name" value="VWFA"/>
    <property type="match status" value="1"/>
</dbReference>
<dbReference type="Gene3D" id="6.10.140.100">
    <property type="match status" value="1"/>
</dbReference>
<keyword evidence="7" id="KW-1185">Reference proteome</keyword>
<dbReference type="SMART" id="SM00726">
    <property type="entry name" value="UIM"/>
    <property type="match status" value="3"/>
</dbReference>
<dbReference type="Proteomes" id="UP000011087">
    <property type="component" value="Unassembled WGS sequence"/>
</dbReference>
<dbReference type="InterPro" id="IPR002035">
    <property type="entry name" value="VWF_A"/>
</dbReference>
<dbReference type="PROSITE" id="PS50330">
    <property type="entry name" value="UIM"/>
    <property type="match status" value="2"/>
</dbReference>
<dbReference type="Pfam" id="PF02809">
    <property type="entry name" value="UIM"/>
    <property type="match status" value="2"/>
</dbReference>
<dbReference type="CDD" id="cd01452">
    <property type="entry name" value="VWA_26S_proteasome_subunit"/>
    <property type="match status" value="1"/>
</dbReference>
<evidence type="ECO:0000313" key="7">
    <source>
        <dbReference type="Proteomes" id="UP000011087"/>
    </source>
</evidence>